<proteinExistence type="predicted"/>
<evidence type="ECO:0000313" key="2">
    <source>
        <dbReference type="Proteomes" id="UP001379533"/>
    </source>
</evidence>
<protein>
    <recommendedName>
        <fullName evidence="3">Ribbon-helix-helix protein CopG domain-containing protein</fullName>
    </recommendedName>
</protein>
<name>A0ABZ2K455_9BACT</name>
<keyword evidence="2" id="KW-1185">Reference proteome</keyword>
<reference evidence="1 2" key="1">
    <citation type="submission" date="2021-12" db="EMBL/GenBank/DDBJ databases">
        <title>Discovery of the Pendulisporaceae a myxobacterial family with distinct sporulation behavior and unique specialized metabolism.</title>
        <authorList>
            <person name="Garcia R."/>
            <person name="Popoff A."/>
            <person name="Bader C.D."/>
            <person name="Loehr J."/>
            <person name="Walesch S."/>
            <person name="Walt C."/>
            <person name="Boldt J."/>
            <person name="Bunk B."/>
            <person name="Haeckl F.J.F.P.J."/>
            <person name="Gunesch A.P."/>
            <person name="Birkelbach J."/>
            <person name="Nuebel U."/>
            <person name="Pietschmann T."/>
            <person name="Bach T."/>
            <person name="Mueller R."/>
        </authorList>
    </citation>
    <scope>NUCLEOTIDE SEQUENCE [LARGE SCALE GENOMIC DNA]</scope>
    <source>
        <strain evidence="1 2">MSr12523</strain>
    </source>
</reference>
<evidence type="ECO:0000313" key="1">
    <source>
        <dbReference type="EMBL" id="WXA93482.1"/>
    </source>
</evidence>
<dbReference type="Proteomes" id="UP001379533">
    <property type="component" value="Chromosome"/>
</dbReference>
<evidence type="ECO:0008006" key="3">
    <source>
        <dbReference type="Google" id="ProtNLM"/>
    </source>
</evidence>
<dbReference type="RefSeq" id="WP_394844082.1">
    <property type="nucleotide sequence ID" value="NZ_CP089982.1"/>
</dbReference>
<organism evidence="1 2">
    <name type="scientific">Pendulispora brunnea</name>
    <dbReference type="NCBI Taxonomy" id="2905690"/>
    <lineage>
        <taxon>Bacteria</taxon>
        <taxon>Pseudomonadati</taxon>
        <taxon>Myxococcota</taxon>
        <taxon>Myxococcia</taxon>
        <taxon>Myxococcales</taxon>
        <taxon>Sorangiineae</taxon>
        <taxon>Pendulisporaceae</taxon>
        <taxon>Pendulispora</taxon>
    </lineage>
</organism>
<accession>A0ABZ2K455</accession>
<sequence>MERINLNIPSEARKRLARLAKQSKQREGEYLRELVLKALADAERQDLIARIKAARTPEYLAREKVIMDALEELRGEPR</sequence>
<gene>
    <name evidence="1" type="ORF">LZC95_44400</name>
</gene>
<dbReference type="EMBL" id="CP089982">
    <property type="protein sequence ID" value="WXA93482.1"/>
    <property type="molecule type" value="Genomic_DNA"/>
</dbReference>